<dbReference type="EMBL" id="SJPR01000003">
    <property type="protein sequence ID" value="TWT96906.1"/>
    <property type="molecule type" value="Genomic_DNA"/>
</dbReference>
<sequence>MPLPDETPVALTDAPFHLPRRRGKKVHYATVYRWATKGTRGRVLESQLVGGVRYTTLGALRRYCNAAESAPPLPPRRCGVTSLPTTPELRAIEQALSDAGL</sequence>
<dbReference type="OrthoDB" id="290434at2"/>
<keyword evidence="2" id="KW-1185">Reference proteome</keyword>
<evidence type="ECO:0000313" key="2">
    <source>
        <dbReference type="Proteomes" id="UP000317421"/>
    </source>
</evidence>
<gene>
    <name evidence="1" type="ORF">Pla108_26820</name>
</gene>
<evidence type="ECO:0000313" key="1">
    <source>
        <dbReference type="EMBL" id="TWT96906.1"/>
    </source>
</evidence>
<evidence type="ECO:0008006" key="3">
    <source>
        <dbReference type="Google" id="ProtNLM"/>
    </source>
</evidence>
<proteinExistence type="predicted"/>
<dbReference type="Proteomes" id="UP000317421">
    <property type="component" value="Unassembled WGS sequence"/>
</dbReference>
<accession>A0A5C6ABX7</accession>
<dbReference type="Pfam" id="PF07618">
    <property type="entry name" value="DUF1580"/>
    <property type="match status" value="1"/>
</dbReference>
<dbReference type="RefSeq" id="WP_146445407.1">
    <property type="nucleotide sequence ID" value="NZ_SJPR01000003.1"/>
</dbReference>
<name>A0A5C6ABX7_9BACT</name>
<organism evidence="1 2">
    <name type="scientific">Botrimarina colliarenosi</name>
    <dbReference type="NCBI Taxonomy" id="2528001"/>
    <lineage>
        <taxon>Bacteria</taxon>
        <taxon>Pseudomonadati</taxon>
        <taxon>Planctomycetota</taxon>
        <taxon>Planctomycetia</taxon>
        <taxon>Pirellulales</taxon>
        <taxon>Lacipirellulaceae</taxon>
        <taxon>Botrimarina</taxon>
    </lineage>
</organism>
<dbReference type="InterPro" id="IPR011474">
    <property type="entry name" value="DUF1580"/>
</dbReference>
<reference evidence="1 2" key="1">
    <citation type="submission" date="2019-02" db="EMBL/GenBank/DDBJ databases">
        <title>Deep-cultivation of Planctomycetes and their phenomic and genomic characterization uncovers novel biology.</title>
        <authorList>
            <person name="Wiegand S."/>
            <person name="Jogler M."/>
            <person name="Boedeker C."/>
            <person name="Pinto D."/>
            <person name="Vollmers J."/>
            <person name="Rivas-Marin E."/>
            <person name="Kohn T."/>
            <person name="Peeters S.H."/>
            <person name="Heuer A."/>
            <person name="Rast P."/>
            <person name="Oberbeckmann S."/>
            <person name="Bunk B."/>
            <person name="Jeske O."/>
            <person name="Meyerdierks A."/>
            <person name="Storesund J.E."/>
            <person name="Kallscheuer N."/>
            <person name="Luecker S."/>
            <person name="Lage O.M."/>
            <person name="Pohl T."/>
            <person name="Merkel B.J."/>
            <person name="Hornburger P."/>
            <person name="Mueller R.-W."/>
            <person name="Bruemmer F."/>
            <person name="Labrenz M."/>
            <person name="Spormann A.M."/>
            <person name="Op Den Camp H."/>
            <person name="Overmann J."/>
            <person name="Amann R."/>
            <person name="Jetten M.S.M."/>
            <person name="Mascher T."/>
            <person name="Medema M.H."/>
            <person name="Devos D.P."/>
            <person name="Kaster A.-K."/>
            <person name="Ovreas L."/>
            <person name="Rohde M."/>
            <person name="Galperin M.Y."/>
            <person name="Jogler C."/>
        </authorList>
    </citation>
    <scope>NUCLEOTIDE SEQUENCE [LARGE SCALE GENOMIC DNA]</scope>
    <source>
        <strain evidence="1 2">Pla108</strain>
    </source>
</reference>
<dbReference type="AlphaFoldDB" id="A0A5C6ABX7"/>
<comment type="caution">
    <text evidence="1">The sequence shown here is derived from an EMBL/GenBank/DDBJ whole genome shotgun (WGS) entry which is preliminary data.</text>
</comment>
<protein>
    <recommendedName>
        <fullName evidence="3">DUF1580 domain-containing protein</fullName>
    </recommendedName>
</protein>